<reference evidence="1" key="1">
    <citation type="submission" date="2022-07" db="EMBL/GenBank/DDBJ databases">
        <title>Genome Sequence of Phlebia brevispora.</title>
        <authorList>
            <person name="Buettner E."/>
        </authorList>
    </citation>
    <scope>NUCLEOTIDE SEQUENCE</scope>
    <source>
        <strain evidence="1">MPL23</strain>
    </source>
</reference>
<keyword evidence="2" id="KW-1185">Reference proteome</keyword>
<comment type="caution">
    <text evidence="1">The sequence shown here is derived from an EMBL/GenBank/DDBJ whole genome shotgun (WGS) entry which is preliminary data.</text>
</comment>
<dbReference type="Proteomes" id="UP001148662">
    <property type="component" value="Unassembled WGS sequence"/>
</dbReference>
<proteinExistence type="predicted"/>
<name>A0ACC1TBA6_9APHY</name>
<accession>A0ACC1TBA6</accession>
<evidence type="ECO:0000313" key="1">
    <source>
        <dbReference type="EMBL" id="KAJ3557296.1"/>
    </source>
</evidence>
<sequence length="494" mass="53976">MPSTHRYKEEEKNRCDELSSSWYDRILTVYRTPMAQVIIVGVTCFTTVGMYAAVTNLGAGGTEDIALSDISNAVLYAMFSLSGFVSGGINNLLGPKLSLLLGTLGYALYVGALWCFQAQGTRWFLIFAGAILGAAAALLWSAQGSIIMGYPLEKDKGKAFGVFWAIYQLGSFIGSVIALAINIQDGRQSAVSISTYIAFLVIIFLGVVSSLLVLPPDLVVRSDGSVVKLKTATRVHEEFLGMFRLLKDWRVYALLPMFFGSNYCYAYQGSVNATVFDSPTRALNATLESAGAIIGALAMGFFVLDLKRLPRRQRGYLGLAIVTGMTIIVWSVALAWQVTFTRNYRLDHGGSFLNYHDANYGGKGVLYFFYFFLNACYQALAYWSMSATSNDPFTLARFAGIYKAIQSAGSAGSYGMDAVLTPLLNEHLASWTIMLFSFPLVFLVLRTIKDTSHVAEFEGVGKDLGEDVKEPEVEKGLGQTERVQSVVTSLSVDL</sequence>
<gene>
    <name evidence="1" type="ORF">NM688_g1544</name>
</gene>
<dbReference type="EMBL" id="JANHOG010000170">
    <property type="protein sequence ID" value="KAJ3557296.1"/>
    <property type="molecule type" value="Genomic_DNA"/>
</dbReference>
<evidence type="ECO:0000313" key="2">
    <source>
        <dbReference type="Proteomes" id="UP001148662"/>
    </source>
</evidence>
<protein>
    <submittedName>
        <fullName evidence="1">Uncharacterized protein</fullName>
    </submittedName>
</protein>
<organism evidence="1 2">
    <name type="scientific">Phlebia brevispora</name>
    <dbReference type="NCBI Taxonomy" id="194682"/>
    <lineage>
        <taxon>Eukaryota</taxon>
        <taxon>Fungi</taxon>
        <taxon>Dikarya</taxon>
        <taxon>Basidiomycota</taxon>
        <taxon>Agaricomycotina</taxon>
        <taxon>Agaricomycetes</taxon>
        <taxon>Polyporales</taxon>
        <taxon>Meruliaceae</taxon>
        <taxon>Phlebia</taxon>
    </lineage>
</organism>